<dbReference type="EMBL" id="FNJI01000025">
    <property type="protein sequence ID" value="SDP55135.1"/>
    <property type="molecule type" value="Genomic_DNA"/>
</dbReference>
<evidence type="ECO:0000313" key="3">
    <source>
        <dbReference type="Proteomes" id="UP000199073"/>
    </source>
</evidence>
<dbReference type="InterPro" id="IPR016169">
    <property type="entry name" value="FAD-bd_PCMH_sub2"/>
</dbReference>
<keyword evidence="3" id="KW-1185">Reference proteome</keyword>
<sequence length="117" mass="12891">MRLVRRPSSPPRKLTRQPKRSTFSIHPIPGVSVFFTIGGNVAENGGGLRGLKCGVTKDYARIMEVVLPQATLSPSVTNASKMSPKLVVDILTSYGYEEIILKKAEMQRYAGSDEQRL</sequence>
<dbReference type="AlphaFoldDB" id="A0A1H0TMZ4"/>
<dbReference type="SUPFAM" id="SSF56176">
    <property type="entry name" value="FAD-binding/transporter-associated domain-like"/>
    <property type="match status" value="1"/>
</dbReference>
<evidence type="ECO:0000256" key="1">
    <source>
        <dbReference type="SAM" id="MobiDB-lite"/>
    </source>
</evidence>
<dbReference type="STRING" id="91360.SAMN05660330_03157"/>
<accession>A0A1H0TMZ4</accession>
<dbReference type="RefSeq" id="WP_176761267.1">
    <property type="nucleotide sequence ID" value="NZ_FNJI01000025.1"/>
</dbReference>
<evidence type="ECO:0000313" key="2">
    <source>
        <dbReference type="EMBL" id="SDP55135.1"/>
    </source>
</evidence>
<protein>
    <submittedName>
        <fullName evidence="2">Uncharacterized protein</fullName>
    </submittedName>
</protein>
<gene>
    <name evidence="2" type="ORF">SAMN05660330_03157</name>
</gene>
<dbReference type="Proteomes" id="UP000199073">
    <property type="component" value="Unassembled WGS sequence"/>
</dbReference>
<feature type="region of interest" description="Disordered" evidence="1">
    <location>
        <begin position="1"/>
        <end position="23"/>
    </location>
</feature>
<reference evidence="2 3" key="1">
    <citation type="submission" date="2016-10" db="EMBL/GenBank/DDBJ databases">
        <authorList>
            <person name="de Groot N.N."/>
        </authorList>
    </citation>
    <scope>NUCLEOTIDE SEQUENCE [LARGE SCALE GENOMIC DNA]</scope>
    <source>
        <strain evidence="2 3">DSM 12130</strain>
    </source>
</reference>
<dbReference type="InterPro" id="IPR036318">
    <property type="entry name" value="FAD-bd_PCMH-like_sf"/>
</dbReference>
<proteinExistence type="predicted"/>
<dbReference type="GO" id="GO:0050660">
    <property type="term" value="F:flavin adenine dinucleotide binding"/>
    <property type="evidence" value="ECO:0007669"/>
    <property type="project" value="InterPro"/>
</dbReference>
<dbReference type="Gene3D" id="3.30.465.10">
    <property type="match status" value="1"/>
</dbReference>
<organism evidence="2 3">
    <name type="scientific">Desulforhopalus singaporensis</name>
    <dbReference type="NCBI Taxonomy" id="91360"/>
    <lineage>
        <taxon>Bacteria</taxon>
        <taxon>Pseudomonadati</taxon>
        <taxon>Thermodesulfobacteriota</taxon>
        <taxon>Desulfobulbia</taxon>
        <taxon>Desulfobulbales</taxon>
        <taxon>Desulfocapsaceae</taxon>
        <taxon>Desulforhopalus</taxon>
    </lineage>
</organism>
<name>A0A1H0TMZ4_9BACT</name>